<dbReference type="PROSITE" id="PS50012">
    <property type="entry name" value="RCC1_3"/>
    <property type="match status" value="1"/>
</dbReference>
<dbReference type="VEuPathDB" id="TrichDB:TRFO_39559"/>
<dbReference type="Proteomes" id="UP000179807">
    <property type="component" value="Unassembled WGS sequence"/>
</dbReference>
<keyword evidence="3" id="KW-1185">Reference proteome</keyword>
<evidence type="ECO:0000256" key="1">
    <source>
        <dbReference type="PROSITE-ProRule" id="PRU00235"/>
    </source>
</evidence>
<organism evidence="2 3">
    <name type="scientific">Tritrichomonas foetus</name>
    <dbReference type="NCBI Taxonomy" id="1144522"/>
    <lineage>
        <taxon>Eukaryota</taxon>
        <taxon>Metamonada</taxon>
        <taxon>Parabasalia</taxon>
        <taxon>Tritrichomonadida</taxon>
        <taxon>Tritrichomonadidae</taxon>
        <taxon>Tritrichomonas</taxon>
    </lineage>
</organism>
<sequence length="854" mass="97238">MDFISNAIWSQIISMILTDYIIKSHFWCQMKRMNCSADFLSCPFHSQFVETNQSKYSHFGTLKGLTPIKFSSSNTHSIFLSDQMKLYGFGSNSNHQISSKKLKLFALPIQIDLVKDPINSYITEIACGDNFSVVITNDKNSNDSNNTNIQIFGQINKIFNFPIARGLSANKKSYSFAYSLNNVYIEKIGEESTQHELPEPILMTSMNDFCVFALGQSGKVYIFDYNQPFYELNIPEHVLRISASHDCLTMLCENCVFVYFNEKLYNFYYPKHFSAIDATSSFGDVFALSDTGKIAHSLIISNNHELFLNSAQFNSFNIIHKKYLIPKNNNRESNKEIEEFDTNNMRVINNKFDSYSFINLHGNSALFVSGNPVEYEYVPNKVPIKPSFQVKSADFKDTFLCCTSKTLYFNHSTLPYSHLPVLLSREYHKNSDFYYTAANNFIELSTNQEDLLPFNFSVGDLIHMKTSFSSQNNQENSENENSDSMKSVDELVCEVMGTFNELVWVRPSNSGYVMALPKDLSSFYSIIDHIDRPGHELHKYIIDNHEEIVDVTPSVIEVLGYSIGDLLWHPNHGIVEVIGVNSNKIVLLEYENRNLFTNEAIPLKILRKSQNSKNQATRDVVNDDGEVITLDVTCSGNIIFQPTDRVLSPQGEATILGFNGVPYIQTDEMRMNGYEAIPSNVFDLKLIRRINGIAKRKVCLESGEEIEVSLNTEDTKRGLLPGDKILVQDKVSNVVGFNSEQVIIQDKGSQKCRILTNSFCIIYRADITASRTSNILPEMSVGSPFIQESLYLPGDRIYNDDFGECEFHGYSKNNVFMVSKSEIFTLSFSMLLLPDFFSIKERPVLNFWPVESHH</sequence>
<dbReference type="SUPFAM" id="SSF50985">
    <property type="entry name" value="RCC1/BLIP-II"/>
    <property type="match status" value="1"/>
</dbReference>
<dbReference type="GeneID" id="94847426"/>
<comment type="caution">
    <text evidence="2">The sequence shown here is derived from an EMBL/GenBank/DDBJ whole genome shotgun (WGS) entry which is preliminary data.</text>
</comment>
<dbReference type="RefSeq" id="XP_068347385.1">
    <property type="nucleotide sequence ID" value="XM_068512722.1"/>
</dbReference>
<dbReference type="InterPro" id="IPR009091">
    <property type="entry name" value="RCC1/BLIP-II"/>
</dbReference>
<proteinExistence type="predicted"/>
<evidence type="ECO:0000313" key="2">
    <source>
        <dbReference type="EMBL" id="OHS94248.1"/>
    </source>
</evidence>
<name>A0A1J4J4E5_9EUKA</name>
<dbReference type="AlphaFoldDB" id="A0A1J4J4E5"/>
<feature type="repeat" description="RCC1" evidence="1">
    <location>
        <begin position="84"/>
        <end position="138"/>
    </location>
</feature>
<accession>A0A1J4J4E5</accession>
<protein>
    <submittedName>
        <fullName evidence="2">Uncharacterized protein</fullName>
    </submittedName>
</protein>
<dbReference type="InterPro" id="IPR000408">
    <property type="entry name" value="Reg_chr_condens"/>
</dbReference>
<dbReference type="Gene3D" id="2.130.10.30">
    <property type="entry name" value="Regulator of chromosome condensation 1/beta-lactamase-inhibitor protein II"/>
    <property type="match status" value="1"/>
</dbReference>
<evidence type="ECO:0000313" key="3">
    <source>
        <dbReference type="Proteomes" id="UP000179807"/>
    </source>
</evidence>
<dbReference type="EMBL" id="MLAK01001335">
    <property type="protein sequence ID" value="OHS94248.1"/>
    <property type="molecule type" value="Genomic_DNA"/>
</dbReference>
<dbReference type="OrthoDB" id="10256179at2759"/>
<gene>
    <name evidence="2" type="ORF">TRFO_39559</name>
</gene>
<reference evidence="2" key="1">
    <citation type="submission" date="2016-10" db="EMBL/GenBank/DDBJ databases">
        <authorList>
            <person name="Benchimol M."/>
            <person name="Almeida L.G."/>
            <person name="Vasconcelos A.T."/>
            <person name="Perreira-Neves A."/>
            <person name="Rosa I.A."/>
            <person name="Tasca T."/>
            <person name="Bogo M.R."/>
            <person name="de Souza W."/>
        </authorList>
    </citation>
    <scope>NUCLEOTIDE SEQUENCE [LARGE SCALE GENOMIC DNA]</scope>
    <source>
        <strain evidence="2">K</strain>
    </source>
</reference>